<evidence type="ECO:0000313" key="2">
    <source>
        <dbReference type="EMBL" id="MBB6136467.1"/>
    </source>
</evidence>
<keyword evidence="3" id="KW-1185">Reference proteome</keyword>
<evidence type="ECO:0000256" key="1">
    <source>
        <dbReference type="SAM" id="Phobius"/>
    </source>
</evidence>
<dbReference type="EMBL" id="JACHBX010000006">
    <property type="protein sequence ID" value="MBB6136467.1"/>
    <property type="molecule type" value="Genomic_DNA"/>
</dbReference>
<dbReference type="Proteomes" id="UP000540787">
    <property type="component" value="Unassembled WGS sequence"/>
</dbReference>
<dbReference type="Pfam" id="PF07254">
    <property type="entry name" value="Cpta_toxin"/>
    <property type="match status" value="1"/>
</dbReference>
<protein>
    <submittedName>
        <fullName evidence="2">Toxin CptA</fullName>
    </submittedName>
</protein>
<comment type="caution">
    <text evidence="2">The sequence shown here is derived from an EMBL/GenBank/DDBJ whole genome shotgun (WGS) entry which is preliminary data.</text>
</comment>
<feature type="transmembrane region" description="Helical" evidence="1">
    <location>
        <begin position="37"/>
        <end position="59"/>
    </location>
</feature>
<evidence type="ECO:0000313" key="3">
    <source>
        <dbReference type="Proteomes" id="UP000540787"/>
    </source>
</evidence>
<reference evidence="2 3" key="1">
    <citation type="submission" date="2020-08" db="EMBL/GenBank/DDBJ databases">
        <title>The Agave Microbiome: Exploring the role of microbial communities in plant adaptations to desert environments.</title>
        <authorList>
            <person name="Partida-Martinez L.P."/>
        </authorList>
    </citation>
    <scope>NUCLEOTIDE SEQUENCE [LARGE SCALE GENOMIC DNA]</scope>
    <source>
        <strain evidence="2 3">AT3.2</strain>
    </source>
</reference>
<keyword evidence="1" id="KW-0472">Membrane</keyword>
<gene>
    <name evidence="2" type="ORF">HD842_004645</name>
</gene>
<dbReference type="RefSeq" id="WP_183558222.1">
    <property type="nucleotide sequence ID" value="NZ_JACHBX010000006.1"/>
</dbReference>
<name>A0A7X0CGW2_9BURK</name>
<organism evidence="2 3">
    <name type="scientific">Massilia aurea</name>
    <dbReference type="NCBI Taxonomy" id="373040"/>
    <lineage>
        <taxon>Bacteria</taxon>
        <taxon>Pseudomonadati</taxon>
        <taxon>Pseudomonadota</taxon>
        <taxon>Betaproteobacteria</taxon>
        <taxon>Burkholderiales</taxon>
        <taxon>Oxalobacteraceae</taxon>
        <taxon>Telluria group</taxon>
        <taxon>Massilia</taxon>
    </lineage>
</organism>
<proteinExistence type="predicted"/>
<dbReference type="InterPro" id="IPR009883">
    <property type="entry name" value="YgfX"/>
</dbReference>
<dbReference type="AlphaFoldDB" id="A0A7X0CGW2"/>
<keyword evidence="1" id="KW-0812">Transmembrane</keyword>
<sequence>MSVIVRPSPCLYWLCAGFGGALIATALVIGLGTPDRFVFGGFVALVPLAGAAALGWPLVRARHRHRHRHRLQACSQADSHALLPEFGTAQRLDISGLGQLRLTVQQEMRPAGAAGAPHVAGSSGPTSEGVVVTLVPGATVWPGCILLRLRTAAGKTVVLVVLPDSMSPGDFRALSVAVRSLAQDARDEATKIL</sequence>
<accession>A0A7X0CGW2</accession>
<keyword evidence="1" id="KW-1133">Transmembrane helix</keyword>
<feature type="transmembrane region" description="Helical" evidence="1">
    <location>
        <begin position="12"/>
        <end position="31"/>
    </location>
</feature>